<dbReference type="Proteomes" id="UP000308744">
    <property type="component" value="Unassembled WGS sequence"/>
</dbReference>
<organism evidence="1 2">
    <name type="scientific">Lysinibacillus mangiferihumi</name>
    <dbReference type="NCBI Taxonomy" id="1130819"/>
    <lineage>
        <taxon>Bacteria</taxon>
        <taxon>Bacillati</taxon>
        <taxon>Bacillota</taxon>
        <taxon>Bacilli</taxon>
        <taxon>Bacillales</taxon>
        <taxon>Bacillaceae</taxon>
        <taxon>Lysinibacillus</taxon>
    </lineage>
</organism>
<dbReference type="RefSeq" id="WP_107894754.1">
    <property type="nucleotide sequence ID" value="NZ_PYWM01000005.1"/>
</dbReference>
<gene>
    <name evidence="1" type="ORF">FC756_03690</name>
</gene>
<dbReference type="AlphaFoldDB" id="A0A4U2ZC17"/>
<comment type="caution">
    <text evidence="1">The sequence shown here is derived from an EMBL/GenBank/DDBJ whole genome shotgun (WGS) entry which is preliminary data.</text>
</comment>
<accession>A0A4U2ZC17</accession>
<sequence>MKYTNEQLQTMIGREPIGDIYPYNTKDEDLIEEYIQNLYDTFNRSKIIKCETDDHGSGYASYVDFFCYKRDGGSVLEEKYIEEYLCTEIHLEGLAIYISRLAPVAIIAKDARWKTIIDTENEQDEYFSVKSYICPDEVITESPNFMVEEFLEIITKLGNAGYSILDKEYISKPLSFETKIPTILTIPELNEIYKVFDGIFYWED</sequence>
<keyword evidence="2" id="KW-1185">Reference proteome</keyword>
<protein>
    <submittedName>
        <fullName evidence="1">Uncharacterized protein</fullName>
    </submittedName>
</protein>
<name>A0A4U2ZC17_9BACI</name>
<reference evidence="1 2" key="1">
    <citation type="submission" date="2019-04" db="EMBL/GenBank/DDBJ databases">
        <title>Lysinibacillus genome sequencing.</title>
        <authorList>
            <person name="Dunlap C."/>
        </authorList>
    </citation>
    <scope>NUCLEOTIDE SEQUENCE [LARGE SCALE GENOMIC DNA]</scope>
    <source>
        <strain evidence="1 2">CCTCC AB 2010389</strain>
    </source>
</reference>
<evidence type="ECO:0000313" key="1">
    <source>
        <dbReference type="EMBL" id="TKI71908.1"/>
    </source>
</evidence>
<dbReference type="EMBL" id="SZPU01000012">
    <property type="protein sequence ID" value="TKI71908.1"/>
    <property type="molecule type" value="Genomic_DNA"/>
</dbReference>
<proteinExistence type="predicted"/>
<evidence type="ECO:0000313" key="2">
    <source>
        <dbReference type="Proteomes" id="UP000308744"/>
    </source>
</evidence>